<evidence type="ECO:0000313" key="3">
    <source>
        <dbReference type="Proteomes" id="UP000295680"/>
    </source>
</evidence>
<dbReference type="OrthoDB" id="9808719at2"/>
<dbReference type="InterPro" id="IPR037401">
    <property type="entry name" value="SnoaL-like"/>
</dbReference>
<dbReference type="Proteomes" id="UP000295680">
    <property type="component" value="Unassembled WGS sequence"/>
</dbReference>
<dbReference type="SUPFAM" id="SSF54427">
    <property type="entry name" value="NTF2-like"/>
    <property type="match status" value="1"/>
</dbReference>
<keyword evidence="3" id="KW-1185">Reference proteome</keyword>
<dbReference type="InterPro" id="IPR032710">
    <property type="entry name" value="NTF2-like_dom_sf"/>
</dbReference>
<evidence type="ECO:0000313" key="2">
    <source>
        <dbReference type="EMBL" id="TCO60478.1"/>
    </source>
</evidence>
<dbReference type="AlphaFoldDB" id="A0A4R2JT83"/>
<dbReference type="Pfam" id="PF12680">
    <property type="entry name" value="SnoaL_2"/>
    <property type="match status" value="1"/>
</dbReference>
<name>A0A4R2JT83_9PSEU</name>
<dbReference type="EMBL" id="SLWS01000003">
    <property type="protein sequence ID" value="TCO60478.1"/>
    <property type="molecule type" value="Genomic_DNA"/>
</dbReference>
<evidence type="ECO:0000259" key="1">
    <source>
        <dbReference type="Pfam" id="PF12680"/>
    </source>
</evidence>
<dbReference type="Gene3D" id="3.10.450.50">
    <property type="match status" value="1"/>
</dbReference>
<accession>A0A4R2JT83</accession>
<reference evidence="2 3" key="1">
    <citation type="submission" date="2019-03" db="EMBL/GenBank/DDBJ databases">
        <title>Genomic Encyclopedia of Type Strains, Phase IV (KMG-IV): sequencing the most valuable type-strain genomes for metagenomic binning, comparative biology and taxonomic classification.</title>
        <authorList>
            <person name="Goeker M."/>
        </authorList>
    </citation>
    <scope>NUCLEOTIDE SEQUENCE [LARGE SCALE GENOMIC DNA]</scope>
    <source>
        <strain evidence="2 3">DSM 45934</strain>
    </source>
</reference>
<feature type="domain" description="SnoaL-like" evidence="1">
    <location>
        <begin position="8"/>
        <end position="109"/>
    </location>
</feature>
<gene>
    <name evidence="2" type="ORF">EV192_10353</name>
</gene>
<organism evidence="2 3">
    <name type="scientific">Actinocrispum wychmicini</name>
    <dbReference type="NCBI Taxonomy" id="1213861"/>
    <lineage>
        <taxon>Bacteria</taxon>
        <taxon>Bacillati</taxon>
        <taxon>Actinomycetota</taxon>
        <taxon>Actinomycetes</taxon>
        <taxon>Pseudonocardiales</taxon>
        <taxon>Pseudonocardiaceae</taxon>
        <taxon>Actinocrispum</taxon>
    </lineage>
</organism>
<protein>
    <submittedName>
        <fullName evidence="2">SnoaL-like protein</fullName>
    </submittedName>
</protein>
<comment type="caution">
    <text evidence="2">The sequence shown here is derived from an EMBL/GenBank/DDBJ whole genome shotgun (WGS) entry which is preliminary data.</text>
</comment>
<dbReference type="RefSeq" id="WP_132115487.1">
    <property type="nucleotide sequence ID" value="NZ_SLWS01000003.1"/>
</dbReference>
<proteinExistence type="predicted"/>
<sequence length="119" mass="13323">MSDYRNTAQRYIDTWNETDPAKRRLLVTELFTVDTTYTDPLAQRAGTDDVDQMIAGVQEQFAGLVFTLGEVDGHHDLARFTWYLGAPGADEPLVEGFDVLVLADNKIKHVHGFLNKVPA</sequence>